<dbReference type="PANTHER" id="PTHR43399:SF4">
    <property type="entry name" value="CELL WALL-ASSOCIATED PROTEASE"/>
    <property type="match status" value="1"/>
</dbReference>
<feature type="active site" description="Charge relay system" evidence="5">
    <location>
        <position position="593"/>
    </location>
</feature>
<dbReference type="InterPro" id="IPR008979">
    <property type="entry name" value="Galactose-bd-like_sf"/>
</dbReference>
<dbReference type="PROSITE" id="PS00138">
    <property type="entry name" value="SUBTILASE_SER"/>
    <property type="match status" value="1"/>
</dbReference>
<keyword evidence="2 5" id="KW-0645">Protease</keyword>
<dbReference type="InterPro" id="IPR015500">
    <property type="entry name" value="Peptidase_S8_subtilisin-rel"/>
</dbReference>
<feature type="domain" description="Peptidase S8/S53" evidence="9">
    <location>
        <begin position="236"/>
        <end position="650"/>
    </location>
</feature>
<keyword evidence="11" id="KW-1185">Reference proteome</keyword>
<dbReference type="CDD" id="cd04842">
    <property type="entry name" value="Peptidases_S8_Kp43_protease"/>
    <property type="match status" value="1"/>
</dbReference>
<evidence type="ECO:0000256" key="2">
    <source>
        <dbReference type="ARBA" id="ARBA00022670"/>
    </source>
</evidence>
<dbReference type="SUPFAM" id="SSF49785">
    <property type="entry name" value="Galactose-binding domain-like"/>
    <property type="match status" value="1"/>
</dbReference>
<dbReference type="InterPro" id="IPR034058">
    <property type="entry name" value="TagA/B/C/D_pept_dom"/>
</dbReference>
<gene>
    <name evidence="10" type="ORF">M9Y10_020697</name>
</gene>
<dbReference type="InterPro" id="IPR036852">
    <property type="entry name" value="Peptidase_S8/S53_dom_sf"/>
</dbReference>
<keyword evidence="7" id="KW-0472">Membrane</keyword>
<evidence type="ECO:0000256" key="8">
    <source>
        <dbReference type="SAM" id="SignalP"/>
    </source>
</evidence>
<dbReference type="Proteomes" id="UP001470230">
    <property type="component" value="Unassembled WGS sequence"/>
</dbReference>
<feature type="chain" id="PRO_5046853310" description="Peptidase S8/S53 domain-containing protein" evidence="8">
    <location>
        <begin position="17"/>
        <end position="1118"/>
    </location>
</feature>
<dbReference type="Gene3D" id="3.40.50.200">
    <property type="entry name" value="Peptidase S8/S53 domain"/>
    <property type="match status" value="2"/>
</dbReference>
<dbReference type="InterPro" id="IPR000209">
    <property type="entry name" value="Peptidase_S8/S53_dom"/>
</dbReference>
<evidence type="ECO:0000259" key="9">
    <source>
        <dbReference type="Pfam" id="PF00082"/>
    </source>
</evidence>
<dbReference type="InterPro" id="IPR051048">
    <property type="entry name" value="Peptidase_S8/S53_subtilisin"/>
</dbReference>
<accession>A0ABR2HFB6</accession>
<dbReference type="SUPFAM" id="SSF52743">
    <property type="entry name" value="Subtilisin-like"/>
    <property type="match status" value="1"/>
</dbReference>
<keyword evidence="7" id="KW-0812">Transmembrane</keyword>
<dbReference type="InterPro" id="IPR023828">
    <property type="entry name" value="Peptidase_S8_Ser-AS"/>
</dbReference>
<evidence type="ECO:0000256" key="5">
    <source>
        <dbReference type="PROSITE-ProRule" id="PRU01240"/>
    </source>
</evidence>
<feature type="active site" description="Charge relay system" evidence="5">
    <location>
        <position position="244"/>
    </location>
</feature>
<dbReference type="Gene3D" id="2.60.120.380">
    <property type="match status" value="1"/>
</dbReference>
<keyword evidence="7" id="KW-1133">Transmembrane helix</keyword>
<dbReference type="PANTHER" id="PTHR43399">
    <property type="entry name" value="SUBTILISIN-RELATED"/>
    <property type="match status" value="1"/>
</dbReference>
<feature type="transmembrane region" description="Helical" evidence="7">
    <location>
        <begin position="1069"/>
        <end position="1091"/>
    </location>
</feature>
<feature type="region of interest" description="Disordered" evidence="6">
    <location>
        <begin position="944"/>
        <end position="1004"/>
    </location>
</feature>
<organism evidence="10 11">
    <name type="scientific">Tritrichomonas musculus</name>
    <dbReference type="NCBI Taxonomy" id="1915356"/>
    <lineage>
        <taxon>Eukaryota</taxon>
        <taxon>Metamonada</taxon>
        <taxon>Parabasalia</taxon>
        <taxon>Tritrichomonadida</taxon>
        <taxon>Tritrichomonadidae</taxon>
        <taxon>Tritrichomonas</taxon>
    </lineage>
</organism>
<feature type="active site" description="Charge relay system" evidence="5">
    <location>
        <position position="294"/>
    </location>
</feature>
<keyword evidence="3 5" id="KW-0378">Hydrolase</keyword>
<evidence type="ECO:0000313" key="10">
    <source>
        <dbReference type="EMBL" id="KAK8845778.1"/>
    </source>
</evidence>
<dbReference type="EMBL" id="JAPFFF010000030">
    <property type="protein sequence ID" value="KAK8845778.1"/>
    <property type="molecule type" value="Genomic_DNA"/>
</dbReference>
<keyword evidence="8" id="KW-0732">Signal</keyword>
<dbReference type="PRINTS" id="PR00723">
    <property type="entry name" value="SUBTILISIN"/>
</dbReference>
<keyword evidence="4 5" id="KW-0720">Serine protease</keyword>
<feature type="compositionally biased region" description="Low complexity" evidence="6">
    <location>
        <begin position="949"/>
        <end position="1004"/>
    </location>
</feature>
<protein>
    <recommendedName>
        <fullName evidence="9">Peptidase S8/S53 domain-containing protein</fullName>
    </recommendedName>
</protein>
<comment type="caution">
    <text evidence="10">The sequence shown here is derived from an EMBL/GenBank/DDBJ whole genome shotgun (WGS) entry which is preliminary data.</text>
</comment>
<evidence type="ECO:0000256" key="6">
    <source>
        <dbReference type="SAM" id="MobiDB-lite"/>
    </source>
</evidence>
<evidence type="ECO:0000256" key="7">
    <source>
        <dbReference type="SAM" id="Phobius"/>
    </source>
</evidence>
<proteinExistence type="inferred from homology"/>
<dbReference type="PROSITE" id="PS51892">
    <property type="entry name" value="SUBTILASE"/>
    <property type="match status" value="1"/>
</dbReference>
<feature type="signal peptide" evidence="8">
    <location>
        <begin position="1"/>
        <end position="16"/>
    </location>
</feature>
<sequence>MLLAIFFIHICGKLSSFRLLTSTKKEFDLINTKNYLIQIKEIKKHNFSSEEEHQFSWYYVHFLTDNLNEIRDKMSIEGKDLIMKNTYALYLSTQQISLISDISLIKKIEAEDKFYEDDCPIEDTNYLIITTCPNYQLPTHNDIYKIENQDLSNTFIVRIERGELNDDDFLNKKKKVIKFLTKLSEVKTVSTFSKAVAYNAIISGYIQKNNYEFKRLPNRGYYYLNRYMNDHGLNGEDEVITVLDTPIDFMHSMFRDDKVKVEVNTHMPNHRKIIYYGYDGTMDDLINEMYEDEHGTHTSATAAGKSICDVDVENISYFNGCAPEAKLVYAGYFNAVTARELQSLLVRYNSNVSTNSWGLSKYSPSYNYNYGRVAVSNPQVVLVFAAGNEYSNKGNFSIGDPQGSKEVLTVGAIDDFYNNPSYAFVRKEDMQELFIAQRFSKTSYLYVEGTIGKEGSNSKFLAIDMSKGNQCNLMNISRFIILYGEQESEWIYECNYSVTSQVYLTTNKTAVEKILSGKGTKITTLPRFSMNETHTVRHASYSSTGPAHYGILKPDVVAIGTQVISAKSNAKSQQAHGCLENYDGDFRMMDGTSMATPNVAGSAALIHQYFRSGNWIDKVYINGATNRALIINSCRHPYDSKIPDIVYGHGVVDLSTILPVENDFGVAITRQEESMKNKFSVVANGHVVTCISVNKSINKKLQITLSYLDPLLQQDSMIPITHDLDLVVTSPSKKMYLGDHLENNDSQHASTNEKVIINEDELEDGEYKIHVFASVFIDTKYSPEYRQDFSLVASGPIKNGYLEFEDSKECLCDKCDPSHPGNCLCDESQAVGPICQAKIETSNDNVNTVSVGSLLIKRVMFHGKGNITSVVSRSKTPGRDATVWVSPKCHLILAEYEVNGQTGNETSGDEKKINIQFGSNEICVAIFNNNDRAAEYTIEVTVEDDGDGETSQISSEIESTQISSEIESTQISSEIESTQISSEIESTQISSEIESTQISSEIESTQISSEIESIQISSEIESTQISSVVDSDSPSFYSEFDSYSVYSAESSGGDDSDDGNNEKKNKKKAIIIGVVAGLMVAVVAVVVFVFITKRGYLNCCGSYRQLETTTSKLSSKLI</sequence>
<name>A0ABR2HFB6_9EUKA</name>
<evidence type="ECO:0000256" key="4">
    <source>
        <dbReference type="ARBA" id="ARBA00022825"/>
    </source>
</evidence>
<comment type="similarity">
    <text evidence="1 5">Belongs to the peptidase S8 family.</text>
</comment>
<evidence type="ECO:0000313" key="11">
    <source>
        <dbReference type="Proteomes" id="UP001470230"/>
    </source>
</evidence>
<evidence type="ECO:0000256" key="1">
    <source>
        <dbReference type="ARBA" id="ARBA00011073"/>
    </source>
</evidence>
<dbReference type="Pfam" id="PF00082">
    <property type="entry name" value="Peptidase_S8"/>
    <property type="match status" value="1"/>
</dbReference>
<evidence type="ECO:0000256" key="3">
    <source>
        <dbReference type="ARBA" id="ARBA00022801"/>
    </source>
</evidence>
<reference evidence="10 11" key="1">
    <citation type="submission" date="2024-04" db="EMBL/GenBank/DDBJ databases">
        <title>Tritrichomonas musculus Genome.</title>
        <authorList>
            <person name="Alves-Ferreira E."/>
            <person name="Grigg M."/>
            <person name="Lorenzi H."/>
            <person name="Galac M."/>
        </authorList>
    </citation>
    <scope>NUCLEOTIDE SEQUENCE [LARGE SCALE GENOMIC DNA]</scope>
    <source>
        <strain evidence="10 11">EAF2021</strain>
    </source>
</reference>